<evidence type="ECO:0008006" key="3">
    <source>
        <dbReference type="Google" id="ProtNLM"/>
    </source>
</evidence>
<dbReference type="InterPro" id="IPR019149">
    <property type="entry name" value="ABHD18"/>
</dbReference>
<comment type="caution">
    <text evidence="1">The sequence shown here is derived from an EMBL/GenBank/DDBJ whole genome shotgun (WGS) entry which is preliminary data.</text>
</comment>
<dbReference type="AlphaFoldDB" id="A0AAN9TTX7"/>
<protein>
    <recommendedName>
        <fullName evidence="3">Protein ABHD18</fullName>
    </recommendedName>
</protein>
<evidence type="ECO:0000313" key="1">
    <source>
        <dbReference type="EMBL" id="KAK7605025.1"/>
    </source>
</evidence>
<evidence type="ECO:0000313" key="2">
    <source>
        <dbReference type="Proteomes" id="UP001367676"/>
    </source>
</evidence>
<dbReference type="Gene3D" id="3.40.50.1820">
    <property type="entry name" value="alpha/beta hydrolase"/>
    <property type="match status" value="1"/>
</dbReference>
<gene>
    <name evidence="1" type="ORF">V9T40_006211</name>
</gene>
<accession>A0AAN9TTX7</accession>
<keyword evidence="2" id="KW-1185">Reference proteome</keyword>
<reference evidence="1 2" key="1">
    <citation type="submission" date="2024-03" db="EMBL/GenBank/DDBJ databases">
        <title>Adaptation during the transition from Ophiocordyceps entomopathogen to insect associate is accompanied by gene loss and intensified selection.</title>
        <authorList>
            <person name="Ward C.M."/>
            <person name="Onetto C.A."/>
            <person name="Borneman A.R."/>
        </authorList>
    </citation>
    <scope>NUCLEOTIDE SEQUENCE [LARGE SCALE GENOMIC DNA]</scope>
    <source>
        <strain evidence="1">AWRI1</strain>
        <tissue evidence="1">Single Adult Female</tissue>
    </source>
</reference>
<dbReference type="PANTHER" id="PTHR13617:SF14">
    <property type="entry name" value="PROTEIN ABHD18"/>
    <property type="match status" value="1"/>
</dbReference>
<dbReference type="Proteomes" id="UP001367676">
    <property type="component" value="Unassembled WGS sequence"/>
</dbReference>
<dbReference type="InterPro" id="IPR029058">
    <property type="entry name" value="AB_hydrolase_fold"/>
</dbReference>
<organism evidence="1 2">
    <name type="scientific">Parthenolecanium corni</name>
    <dbReference type="NCBI Taxonomy" id="536013"/>
    <lineage>
        <taxon>Eukaryota</taxon>
        <taxon>Metazoa</taxon>
        <taxon>Ecdysozoa</taxon>
        <taxon>Arthropoda</taxon>
        <taxon>Hexapoda</taxon>
        <taxon>Insecta</taxon>
        <taxon>Pterygota</taxon>
        <taxon>Neoptera</taxon>
        <taxon>Paraneoptera</taxon>
        <taxon>Hemiptera</taxon>
        <taxon>Sternorrhyncha</taxon>
        <taxon>Coccoidea</taxon>
        <taxon>Coccidae</taxon>
        <taxon>Parthenolecanium</taxon>
    </lineage>
</organism>
<dbReference type="PANTHER" id="PTHR13617">
    <property type="entry name" value="PROTEIN ABHD18"/>
    <property type="match status" value="1"/>
</dbReference>
<sequence>MTNKLDQIYRSIRMTKYFVNGWGKPENLKRLCEFRKIVANRESCYKLVPPDYPVKIDKEEEEKDCILITGHFLSPLATYLPECVPDACKTAHFQMVLPKKWQDENFKPVILHTAGTGDQYFWRRRNFIAKPLIKEGGIGSIIIENPFYGLRKPVEQSRSCLQYVSDIFVMGGCLMLEALVLFHFSERFGYGPLGTTGLSMGGHLASLAATTWPKPLVIVPCLSSLTASHVFTQGAISHALNWKMLEKEYVSNDCLRNEVQKMVKIIEGDAFRAGQQFAKKLTEQVSSFESTYEDRNHAEVHPAASNDANSRLQPIQSNKAMATLASEAKTAAIQSSILSIQTDNADNNYEKCDNYCNLESNSDVTTTVDLSTTICDQNSHIKDEIVKTQTTNNLLNLIVRLTRASINFNVLNKSKDDLNALKQNETSPGEQQALYFMNGIMDECTHLKNFAVPVDTSLAIAVCADNDAYVPDRGMINIKSVWPDAEVRYVKGGHVRAYVQYQKEFRLAIVDAFEKYRKKYVSATREN</sequence>
<dbReference type="EMBL" id="JBBCAQ010000003">
    <property type="protein sequence ID" value="KAK7605025.1"/>
    <property type="molecule type" value="Genomic_DNA"/>
</dbReference>
<name>A0AAN9TTX7_9HEMI</name>
<proteinExistence type="predicted"/>
<dbReference type="Pfam" id="PF09752">
    <property type="entry name" value="ABHD18"/>
    <property type="match status" value="1"/>
</dbReference>
<dbReference type="SUPFAM" id="SSF53474">
    <property type="entry name" value="alpha/beta-Hydrolases"/>
    <property type="match status" value="1"/>
</dbReference>